<keyword evidence="5" id="KW-0548">Nucleotidyltransferase</keyword>
<evidence type="ECO:0000313" key="5">
    <source>
        <dbReference type="EMBL" id="MDO3383292.1"/>
    </source>
</evidence>
<dbReference type="InterPro" id="IPR043128">
    <property type="entry name" value="Rev_trsase/Diguanyl_cyclase"/>
</dbReference>
<dbReference type="InterPro" id="IPR000160">
    <property type="entry name" value="GGDEF_dom"/>
</dbReference>
<dbReference type="EC" id="2.7.7.65" evidence="1"/>
<dbReference type="RefSeq" id="WP_302714061.1">
    <property type="nucleotide sequence ID" value="NZ_JAULRT010000060.1"/>
</dbReference>
<evidence type="ECO:0000256" key="2">
    <source>
        <dbReference type="ARBA" id="ARBA00034247"/>
    </source>
</evidence>
<dbReference type="SUPFAM" id="SSF55073">
    <property type="entry name" value="Nucleotide cyclase"/>
    <property type="match status" value="1"/>
</dbReference>
<keyword evidence="3" id="KW-0812">Transmembrane</keyword>
<dbReference type="PANTHER" id="PTHR45138">
    <property type="entry name" value="REGULATORY COMPONENTS OF SENSORY TRANSDUCTION SYSTEM"/>
    <property type="match status" value="1"/>
</dbReference>
<gene>
    <name evidence="5" type="ORF">QWI16_14010</name>
</gene>
<dbReference type="PROSITE" id="PS50887">
    <property type="entry name" value="GGDEF"/>
    <property type="match status" value="1"/>
</dbReference>
<dbReference type="CDD" id="cd01949">
    <property type="entry name" value="GGDEF"/>
    <property type="match status" value="1"/>
</dbReference>
<dbReference type="SMART" id="SM00267">
    <property type="entry name" value="GGDEF"/>
    <property type="match status" value="1"/>
</dbReference>
<dbReference type="Proteomes" id="UP001168380">
    <property type="component" value="Unassembled WGS sequence"/>
</dbReference>
<dbReference type="EMBL" id="JAULRT010000060">
    <property type="protein sequence ID" value="MDO3383292.1"/>
    <property type="molecule type" value="Genomic_DNA"/>
</dbReference>
<dbReference type="GO" id="GO:0052621">
    <property type="term" value="F:diguanylate cyclase activity"/>
    <property type="evidence" value="ECO:0007669"/>
    <property type="project" value="UniProtKB-EC"/>
</dbReference>
<dbReference type="InterPro" id="IPR029787">
    <property type="entry name" value="Nucleotide_cyclase"/>
</dbReference>
<organism evidence="5 6">
    <name type="scientific">Gilvimarinus algae</name>
    <dbReference type="NCBI Taxonomy" id="3058037"/>
    <lineage>
        <taxon>Bacteria</taxon>
        <taxon>Pseudomonadati</taxon>
        <taxon>Pseudomonadota</taxon>
        <taxon>Gammaproteobacteria</taxon>
        <taxon>Cellvibrionales</taxon>
        <taxon>Cellvibrionaceae</taxon>
        <taxon>Gilvimarinus</taxon>
    </lineage>
</organism>
<keyword evidence="3" id="KW-1133">Transmembrane helix</keyword>
<dbReference type="Pfam" id="PF00990">
    <property type="entry name" value="GGDEF"/>
    <property type="match status" value="1"/>
</dbReference>
<accession>A0ABT8TLP9</accession>
<dbReference type="NCBIfam" id="TIGR00254">
    <property type="entry name" value="GGDEF"/>
    <property type="match status" value="1"/>
</dbReference>
<feature type="transmembrane region" description="Helical" evidence="3">
    <location>
        <begin position="101"/>
        <end position="119"/>
    </location>
</feature>
<feature type="transmembrane region" description="Helical" evidence="3">
    <location>
        <begin position="71"/>
        <end position="89"/>
    </location>
</feature>
<sequence length="296" mass="32388">MSNYSLAVLALLVALLLCLVWTASGFAAGNIHPIEAVDPIALTRDLAFATACFILLALATFLPVRRSIASVMATGSGLLFVGAWHLLLGNFVDDLPVSLDIAGAFALPTGAGLMAWGLFQLGRAYRLSRLLLGSYRKIEHSLSTKDQLTQLFNRRYFYSNCPELLASCQKHNETCILISFLLENLPDINREEGVNCGDAALSELGRVLLNNTRHNDIAARLGGRRLALFLPNTDMASARQIAQRILSLAEHVQVSDNEGVRRVLSLRIAHSIYESKPEEEFESLVQRTQAALNQAA</sequence>
<protein>
    <recommendedName>
        <fullName evidence="1">diguanylate cyclase</fullName>
        <ecNumber evidence="1">2.7.7.65</ecNumber>
    </recommendedName>
</protein>
<comment type="catalytic activity">
    <reaction evidence="2">
        <text>2 GTP = 3',3'-c-di-GMP + 2 diphosphate</text>
        <dbReference type="Rhea" id="RHEA:24898"/>
        <dbReference type="ChEBI" id="CHEBI:33019"/>
        <dbReference type="ChEBI" id="CHEBI:37565"/>
        <dbReference type="ChEBI" id="CHEBI:58805"/>
        <dbReference type="EC" id="2.7.7.65"/>
    </reaction>
</comment>
<feature type="domain" description="GGDEF" evidence="4">
    <location>
        <begin position="173"/>
        <end position="296"/>
    </location>
</feature>
<proteinExistence type="predicted"/>
<dbReference type="InterPro" id="IPR050469">
    <property type="entry name" value="Diguanylate_Cyclase"/>
</dbReference>
<feature type="transmembrane region" description="Helical" evidence="3">
    <location>
        <begin position="46"/>
        <end position="64"/>
    </location>
</feature>
<comment type="caution">
    <text evidence="5">The sequence shown here is derived from an EMBL/GenBank/DDBJ whole genome shotgun (WGS) entry which is preliminary data.</text>
</comment>
<keyword evidence="6" id="KW-1185">Reference proteome</keyword>
<dbReference type="Gene3D" id="3.30.70.270">
    <property type="match status" value="1"/>
</dbReference>
<dbReference type="PANTHER" id="PTHR45138:SF9">
    <property type="entry name" value="DIGUANYLATE CYCLASE DGCM-RELATED"/>
    <property type="match status" value="1"/>
</dbReference>
<evidence type="ECO:0000256" key="3">
    <source>
        <dbReference type="SAM" id="Phobius"/>
    </source>
</evidence>
<evidence type="ECO:0000259" key="4">
    <source>
        <dbReference type="PROSITE" id="PS50887"/>
    </source>
</evidence>
<keyword evidence="3" id="KW-0472">Membrane</keyword>
<reference evidence="5" key="1">
    <citation type="submission" date="2023-07" db="EMBL/GenBank/DDBJ databases">
        <title>Gilvimarinus algae sp. nov., isolated from the surface of Kelp.</title>
        <authorList>
            <person name="Sun Y.Y."/>
            <person name="Gong Y."/>
            <person name="Du Z.J."/>
        </authorList>
    </citation>
    <scope>NUCLEOTIDE SEQUENCE</scope>
    <source>
        <strain evidence="5">SDUM040014</strain>
    </source>
</reference>
<keyword evidence="5" id="KW-0808">Transferase</keyword>
<evidence type="ECO:0000256" key="1">
    <source>
        <dbReference type="ARBA" id="ARBA00012528"/>
    </source>
</evidence>
<evidence type="ECO:0000313" key="6">
    <source>
        <dbReference type="Proteomes" id="UP001168380"/>
    </source>
</evidence>
<name>A0ABT8TLP9_9GAMM</name>